<dbReference type="OrthoDB" id="9805499at2"/>
<dbReference type="PRINTS" id="PR00696">
    <property type="entry name" value="RSOLVASERUVC"/>
</dbReference>
<comment type="function">
    <text evidence="13">The RuvA-RuvB-RuvC complex processes Holliday junction (HJ) DNA during genetic recombination and DNA repair. Endonuclease that resolves HJ intermediates. Cleaves cruciform DNA by making single-stranded nicks across the HJ at symmetrical positions within the homologous arms, yielding a 5'-phosphate and a 3'-hydroxyl group; requires a central core of homology in the junction. The consensus cleavage sequence is 5'-(A/T)TT(C/G)-3'. Cleavage occurs on the 3'-side of the TT dinucleotide at the point of strand exchange. HJ branch migration catalyzed by RuvA-RuvB allows RuvC to scan DNA until it finds its consensus sequence, where it cleaves and resolves the cruciform DNA.</text>
</comment>
<keyword evidence="5 13" id="KW-0255">Endonuclease</keyword>
<dbReference type="PROSITE" id="PS01321">
    <property type="entry name" value="RUVC"/>
    <property type="match status" value="1"/>
</dbReference>
<dbReference type="Gene3D" id="3.30.420.10">
    <property type="entry name" value="Ribonuclease H-like superfamily/Ribonuclease H"/>
    <property type="match status" value="1"/>
</dbReference>
<dbReference type="InterPro" id="IPR012337">
    <property type="entry name" value="RNaseH-like_sf"/>
</dbReference>
<evidence type="ECO:0000256" key="5">
    <source>
        <dbReference type="ARBA" id="ARBA00022759"/>
    </source>
</evidence>
<evidence type="ECO:0000256" key="11">
    <source>
        <dbReference type="ARBA" id="ARBA00023204"/>
    </source>
</evidence>
<evidence type="ECO:0000313" key="16">
    <source>
        <dbReference type="Proteomes" id="UP000241436"/>
    </source>
</evidence>
<evidence type="ECO:0000256" key="9">
    <source>
        <dbReference type="ARBA" id="ARBA00023125"/>
    </source>
</evidence>
<comment type="similarity">
    <text evidence="1 13">Belongs to the RuvC family.</text>
</comment>
<keyword evidence="10 13" id="KW-0233">DNA recombination</keyword>
<dbReference type="RefSeq" id="WP_107564067.1">
    <property type="nucleotide sequence ID" value="NZ_NVQC01000040.1"/>
</dbReference>
<dbReference type="InterPro" id="IPR002176">
    <property type="entry name" value="X-over_junc_endoDNase_RuvC"/>
</dbReference>
<sequence>MLVLGVDPGASATGYGIVARSDDGVLRAVDYGSVRTTPRDPFPVRLQQIFSRLTELIRCYQPECAAIESLIFAKNVQSAFKLGQARGVALLAAAQGGLSIAEYTPLQVKSAVTGYGAAGKGQVQQMVGSLLGLKEPLRSTDAADALAVAICHHHSARLLHLSRGRGR</sequence>
<name>A0A2T4TUQ1_9BACT</name>
<protein>
    <recommendedName>
        <fullName evidence="13 14">Crossover junction endodeoxyribonuclease RuvC</fullName>
        <ecNumber evidence="13 14">3.1.21.10</ecNumber>
    </recommendedName>
    <alternativeName>
        <fullName evidence="13">Holliday junction nuclease RuvC</fullName>
    </alternativeName>
    <alternativeName>
        <fullName evidence="13">Holliday junction resolvase RuvC</fullName>
    </alternativeName>
</protein>
<feature type="binding site" evidence="13">
    <location>
        <position position="141"/>
    </location>
    <ligand>
        <name>Mg(2+)</name>
        <dbReference type="ChEBI" id="CHEBI:18420"/>
        <label>1</label>
    </ligand>
</feature>
<evidence type="ECO:0000256" key="10">
    <source>
        <dbReference type="ARBA" id="ARBA00023172"/>
    </source>
</evidence>
<dbReference type="FunFam" id="3.30.420.10:FF:000002">
    <property type="entry name" value="Crossover junction endodeoxyribonuclease RuvC"/>
    <property type="match status" value="1"/>
</dbReference>
<keyword evidence="16" id="KW-1185">Reference proteome</keyword>
<dbReference type="GO" id="GO:0006310">
    <property type="term" value="P:DNA recombination"/>
    <property type="evidence" value="ECO:0007669"/>
    <property type="project" value="UniProtKB-UniRule"/>
</dbReference>
<feature type="active site" evidence="13">
    <location>
        <position position="141"/>
    </location>
</feature>
<gene>
    <name evidence="13" type="primary">ruvC</name>
    <name evidence="15" type="ORF">CLG94_12730</name>
</gene>
<comment type="catalytic activity">
    <reaction evidence="12 13">
        <text>Endonucleolytic cleavage at a junction such as a reciprocal single-stranded crossover between two homologous DNA duplexes (Holliday junction).</text>
        <dbReference type="EC" id="3.1.21.10"/>
    </reaction>
</comment>
<keyword evidence="9 13" id="KW-0238">DNA-binding</keyword>
<comment type="subcellular location">
    <subcellularLocation>
        <location evidence="13">Cytoplasm</location>
    </subcellularLocation>
</comment>
<comment type="caution">
    <text evidence="15">The sequence shown here is derived from an EMBL/GenBank/DDBJ whole genome shotgun (WGS) entry which is preliminary data.</text>
</comment>
<accession>A0A2T4TUQ1</accession>
<dbReference type="PANTHER" id="PTHR30194:SF3">
    <property type="entry name" value="CROSSOVER JUNCTION ENDODEOXYRIBONUCLEASE RUVC"/>
    <property type="match status" value="1"/>
</dbReference>
<dbReference type="GO" id="GO:0006281">
    <property type="term" value="P:DNA repair"/>
    <property type="evidence" value="ECO:0007669"/>
    <property type="project" value="UniProtKB-UniRule"/>
</dbReference>
<feature type="active site" evidence="13">
    <location>
        <position position="68"/>
    </location>
</feature>
<dbReference type="InterPro" id="IPR020563">
    <property type="entry name" value="X-over_junc_endoDNase_Mg_BS"/>
</dbReference>
<dbReference type="Pfam" id="PF02075">
    <property type="entry name" value="RuvC"/>
    <property type="match status" value="1"/>
</dbReference>
<proteinExistence type="inferred from homology"/>
<comment type="subunit">
    <text evidence="13">Homodimer which binds Holliday junction (HJ) DNA. The HJ becomes 2-fold symmetrical on binding to RuvC with unstacked arms; it has a different conformation from HJ DNA in complex with RuvA. In the full resolvosome a probable DNA-RuvA(4)-RuvB(12)-RuvC(2) complex forms which resolves the HJ.</text>
</comment>
<dbReference type="Proteomes" id="UP000241436">
    <property type="component" value="Unassembled WGS sequence"/>
</dbReference>
<dbReference type="GO" id="GO:0000287">
    <property type="term" value="F:magnesium ion binding"/>
    <property type="evidence" value="ECO:0007669"/>
    <property type="project" value="UniProtKB-UniRule"/>
</dbReference>
<dbReference type="NCBIfam" id="NF000711">
    <property type="entry name" value="PRK00039.2-1"/>
    <property type="match status" value="1"/>
</dbReference>
<dbReference type="SUPFAM" id="SSF53098">
    <property type="entry name" value="Ribonuclease H-like"/>
    <property type="match status" value="1"/>
</dbReference>
<evidence type="ECO:0000256" key="3">
    <source>
        <dbReference type="ARBA" id="ARBA00022722"/>
    </source>
</evidence>
<organism evidence="15 16">
    <name type="scientific">Candidatus Methylomirabilis limnetica</name>
    <dbReference type="NCBI Taxonomy" id="2033718"/>
    <lineage>
        <taxon>Bacteria</taxon>
        <taxon>Candidatus Methylomirabilota</taxon>
        <taxon>Candidatus Methylomirabilia</taxon>
        <taxon>Candidatus Methylomirabilales</taxon>
        <taxon>Candidatus Methylomirabilaceae</taxon>
        <taxon>Candidatus Methylomirabilis</taxon>
    </lineage>
</organism>
<evidence type="ECO:0000256" key="1">
    <source>
        <dbReference type="ARBA" id="ARBA00009518"/>
    </source>
</evidence>
<keyword evidence="7 13" id="KW-0378">Hydrolase</keyword>
<keyword evidence="2 13" id="KW-0963">Cytoplasm</keyword>
<reference evidence="15 16" key="1">
    <citation type="submission" date="2017-09" db="EMBL/GenBank/DDBJ databases">
        <title>Bloom of a denitrifying methanotroph, Candidatus Methylomirabilis limnetica, in a deep stratified lake.</title>
        <authorList>
            <person name="Graf J.S."/>
            <person name="Marchant H.K."/>
            <person name="Tienken D."/>
            <person name="Hach P.F."/>
            <person name="Brand A."/>
            <person name="Schubert C.J."/>
            <person name="Kuypers M.M."/>
            <person name="Milucka J."/>
        </authorList>
    </citation>
    <scope>NUCLEOTIDE SEQUENCE [LARGE SCALE GENOMIC DNA]</scope>
    <source>
        <strain evidence="15 16">Zug</strain>
    </source>
</reference>
<dbReference type="InterPro" id="IPR036397">
    <property type="entry name" value="RNaseH_sf"/>
</dbReference>
<dbReference type="GO" id="GO:0003677">
    <property type="term" value="F:DNA binding"/>
    <property type="evidence" value="ECO:0007669"/>
    <property type="project" value="UniProtKB-KW"/>
</dbReference>
<feature type="active site" evidence="13">
    <location>
        <position position="7"/>
    </location>
</feature>
<keyword evidence="11 13" id="KW-0234">DNA repair</keyword>
<dbReference type="EMBL" id="NVQC01000040">
    <property type="protein sequence ID" value="PTL34853.1"/>
    <property type="molecule type" value="Genomic_DNA"/>
</dbReference>
<dbReference type="EC" id="3.1.21.10" evidence="13 14"/>
<dbReference type="PANTHER" id="PTHR30194">
    <property type="entry name" value="CROSSOVER JUNCTION ENDODEOXYRIBONUCLEASE RUVC"/>
    <property type="match status" value="1"/>
</dbReference>
<dbReference type="CDD" id="cd16962">
    <property type="entry name" value="RuvC"/>
    <property type="match status" value="1"/>
</dbReference>
<evidence type="ECO:0000256" key="7">
    <source>
        <dbReference type="ARBA" id="ARBA00022801"/>
    </source>
</evidence>
<keyword evidence="3 13" id="KW-0540">Nuclease</keyword>
<keyword evidence="8 13" id="KW-0460">Magnesium</keyword>
<feature type="binding site" evidence="13">
    <location>
        <position position="68"/>
    </location>
    <ligand>
        <name>Mg(2+)</name>
        <dbReference type="ChEBI" id="CHEBI:18420"/>
        <label>2</label>
    </ligand>
</feature>
<evidence type="ECO:0000256" key="2">
    <source>
        <dbReference type="ARBA" id="ARBA00022490"/>
    </source>
</evidence>
<keyword evidence="4 13" id="KW-0479">Metal-binding</keyword>
<evidence type="ECO:0000256" key="13">
    <source>
        <dbReference type="HAMAP-Rule" id="MF_00034"/>
    </source>
</evidence>
<feature type="binding site" evidence="13">
    <location>
        <position position="7"/>
    </location>
    <ligand>
        <name>Mg(2+)</name>
        <dbReference type="ChEBI" id="CHEBI:18420"/>
        <label>1</label>
    </ligand>
</feature>
<dbReference type="NCBIfam" id="TIGR00228">
    <property type="entry name" value="ruvC"/>
    <property type="match status" value="1"/>
</dbReference>
<dbReference type="AlphaFoldDB" id="A0A2T4TUQ1"/>
<evidence type="ECO:0000313" key="15">
    <source>
        <dbReference type="EMBL" id="PTL34853.1"/>
    </source>
</evidence>
<reference evidence="16" key="2">
    <citation type="journal article" date="2018" name="Environ. Microbiol.">
        <title>Bloom of a denitrifying methanotroph, 'Candidatus Methylomirabilis limnetica', in a deep stratified lake.</title>
        <authorList>
            <person name="Graf J.S."/>
            <person name="Mayr M.J."/>
            <person name="Marchant H.K."/>
            <person name="Tienken D."/>
            <person name="Hach P.F."/>
            <person name="Brand A."/>
            <person name="Schubert C.J."/>
            <person name="Kuypers M.M."/>
            <person name="Milucka J."/>
        </authorList>
    </citation>
    <scope>NUCLEOTIDE SEQUENCE [LARGE SCALE GENOMIC DNA]</scope>
    <source>
        <strain evidence="16">Zug</strain>
    </source>
</reference>
<dbReference type="GO" id="GO:0005737">
    <property type="term" value="C:cytoplasm"/>
    <property type="evidence" value="ECO:0007669"/>
    <property type="project" value="UniProtKB-SubCell"/>
</dbReference>
<dbReference type="HAMAP" id="MF_00034">
    <property type="entry name" value="RuvC"/>
    <property type="match status" value="1"/>
</dbReference>
<evidence type="ECO:0000256" key="4">
    <source>
        <dbReference type="ARBA" id="ARBA00022723"/>
    </source>
</evidence>
<evidence type="ECO:0000256" key="6">
    <source>
        <dbReference type="ARBA" id="ARBA00022763"/>
    </source>
</evidence>
<evidence type="ECO:0000256" key="8">
    <source>
        <dbReference type="ARBA" id="ARBA00022842"/>
    </source>
</evidence>
<evidence type="ECO:0000256" key="14">
    <source>
        <dbReference type="NCBIfam" id="TIGR00228"/>
    </source>
</evidence>
<dbReference type="GO" id="GO:0008821">
    <property type="term" value="F:crossover junction DNA endonuclease activity"/>
    <property type="evidence" value="ECO:0007669"/>
    <property type="project" value="UniProtKB-UniRule"/>
</dbReference>
<evidence type="ECO:0000256" key="12">
    <source>
        <dbReference type="ARBA" id="ARBA00029354"/>
    </source>
</evidence>
<keyword evidence="6 13" id="KW-0227">DNA damage</keyword>
<dbReference type="GO" id="GO:0048476">
    <property type="term" value="C:Holliday junction resolvase complex"/>
    <property type="evidence" value="ECO:0007669"/>
    <property type="project" value="UniProtKB-UniRule"/>
</dbReference>
<comment type="cofactor">
    <cofactor evidence="13">
        <name>Mg(2+)</name>
        <dbReference type="ChEBI" id="CHEBI:18420"/>
    </cofactor>
    <text evidence="13">Binds 2 Mg(2+) ion per subunit.</text>
</comment>